<dbReference type="UniPathway" id="UPA00068">
    <property type="reaction ID" value="UER00108"/>
</dbReference>
<evidence type="ECO:0000259" key="9">
    <source>
        <dbReference type="SMART" id="SM00859"/>
    </source>
</evidence>
<dbReference type="SMART" id="SM00859">
    <property type="entry name" value="Semialdhyde_dh"/>
    <property type="match status" value="1"/>
</dbReference>
<dbReference type="GO" id="GO:0003942">
    <property type="term" value="F:N-acetyl-gamma-glutamyl-phosphate reductase activity"/>
    <property type="evidence" value="ECO:0007669"/>
    <property type="project" value="UniProtKB-UniRule"/>
</dbReference>
<comment type="caution">
    <text evidence="10">The sequence shown here is derived from an EMBL/GenBank/DDBJ whole genome shotgun (WGS) entry which is preliminary data.</text>
</comment>
<keyword evidence="5 7" id="KW-0560">Oxidoreductase</keyword>
<dbReference type="PANTHER" id="PTHR32338">
    <property type="entry name" value="N-ACETYL-GAMMA-GLUTAMYL-PHOSPHATE REDUCTASE, CHLOROPLASTIC-RELATED-RELATED"/>
    <property type="match status" value="1"/>
</dbReference>
<dbReference type="GO" id="GO:0051287">
    <property type="term" value="F:NAD binding"/>
    <property type="evidence" value="ECO:0007669"/>
    <property type="project" value="InterPro"/>
</dbReference>
<dbReference type="InterPro" id="IPR036291">
    <property type="entry name" value="NAD(P)-bd_dom_sf"/>
</dbReference>
<feature type="domain" description="Semialdehyde dehydrogenase NAD-binding" evidence="9">
    <location>
        <begin position="2"/>
        <end position="141"/>
    </location>
</feature>
<dbReference type="PANTHER" id="PTHR32338:SF10">
    <property type="entry name" value="N-ACETYL-GAMMA-GLUTAMYL-PHOSPHATE REDUCTASE, CHLOROPLASTIC-RELATED"/>
    <property type="match status" value="1"/>
</dbReference>
<sequence length="345" mass="37741">MKAAVIGATGYGGIELIRLLSNHPDFTLHSVYSSSKDQVPATDDYPHLKDICPLPLMKIDPEKITEECDAVFLAVPSGASSALSPKLLANNTKVIDLSGDLRLKNPEHYETWYKKEPADSETLDQAVYGLTEWNREAVKHASLLSNPGCYPTAALLGLAPAIQSEAIDGSGLIIDAKSGVSGAGRGLSPMVHFAEMNDNFKIYKVNQHQHIPEIEQQLNLWDNSTGAITFSTHLLPITRGIMTTMYAPMKKPMSAAELHQLYEETYKNDFFVRIRPLGEFPGVKEVAGSNFCDIGIDVDERTNRVTIVAVIDNLMKGAAGQAIQNANLMFGFEETAGLRGFPMYP</sequence>
<evidence type="ECO:0000256" key="4">
    <source>
        <dbReference type="ARBA" id="ARBA00022857"/>
    </source>
</evidence>
<proteinExistence type="inferred from homology"/>
<comment type="catalytic activity">
    <reaction evidence="6 7">
        <text>N-acetyl-L-glutamate 5-semialdehyde + phosphate + NADP(+) = N-acetyl-L-glutamyl 5-phosphate + NADPH + H(+)</text>
        <dbReference type="Rhea" id="RHEA:21588"/>
        <dbReference type="ChEBI" id="CHEBI:15378"/>
        <dbReference type="ChEBI" id="CHEBI:29123"/>
        <dbReference type="ChEBI" id="CHEBI:43474"/>
        <dbReference type="ChEBI" id="CHEBI:57783"/>
        <dbReference type="ChEBI" id="CHEBI:57936"/>
        <dbReference type="ChEBI" id="CHEBI:58349"/>
        <dbReference type="EC" id="1.2.1.38"/>
    </reaction>
</comment>
<dbReference type="InterPro" id="IPR000706">
    <property type="entry name" value="AGPR_type-1"/>
</dbReference>
<name>A0A6I1FHJ8_9BACI</name>
<keyword evidence="4 7" id="KW-0521">NADP</keyword>
<dbReference type="HAMAP" id="MF_00150">
    <property type="entry name" value="ArgC_type1"/>
    <property type="match status" value="1"/>
</dbReference>
<organism evidence="10 11">
    <name type="scientific">Bacillus aerolatus</name>
    <dbReference type="NCBI Taxonomy" id="2653354"/>
    <lineage>
        <taxon>Bacteria</taxon>
        <taxon>Bacillati</taxon>
        <taxon>Bacillota</taxon>
        <taxon>Bacilli</taxon>
        <taxon>Bacillales</taxon>
        <taxon>Bacillaceae</taxon>
        <taxon>Bacillus</taxon>
    </lineage>
</organism>
<evidence type="ECO:0000256" key="5">
    <source>
        <dbReference type="ARBA" id="ARBA00023002"/>
    </source>
</evidence>
<dbReference type="InterPro" id="IPR023013">
    <property type="entry name" value="AGPR_AS"/>
</dbReference>
<dbReference type="InterPro" id="IPR050085">
    <property type="entry name" value="AGPR"/>
</dbReference>
<dbReference type="Proteomes" id="UP000429595">
    <property type="component" value="Unassembled WGS sequence"/>
</dbReference>
<evidence type="ECO:0000256" key="7">
    <source>
        <dbReference type="HAMAP-Rule" id="MF_00150"/>
    </source>
</evidence>
<comment type="subcellular location">
    <subcellularLocation>
        <location evidence="7">Cytoplasm</location>
    </subcellularLocation>
</comment>
<dbReference type="AlphaFoldDB" id="A0A6I1FHJ8"/>
<dbReference type="EMBL" id="WEIO01000009">
    <property type="protein sequence ID" value="KAB7705277.1"/>
    <property type="molecule type" value="Genomic_DNA"/>
</dbReference>
<comment type="function">
    <text evidence="7">Catalyzes the NADPH-dependent reduction of N-acetyl-5-glutamyl phosphate to yield N-acetyl-L-glutamate 5-semialdehyde.</text>
</comment>
<dbReference type="Pfam" id="PF22698">
    <property type="entry name" value="Semialdhyde_dhC_1"/>
    <property type="match status" value="1"/>
</dbReference>
<keyword evidence="2 7" id="KW-0055">Arginine biosynthesis</keyword>
<dbReference type="InterPro" id="IPR000534">
    <property type="entry name" value="Semialdehyde_DH_NAD-bd"/>
</dbReference>
<reference evidence="10 11" key="1">
    <citation type="submission" date="2019-10" db="EMBL/GenBank/DDBJ databases">
        <title>Bacillus aerolatum sp. nov., isolated from bioaerosol of sport playgrounds.</title>
        <authorList>
            <person name="Chen P."/>
            <person name="Zhang G."/>
        </authorList>
    </citation>
    <scope>NUCLEOTIDE SEQUENCE [LARGE SCALE GENOMIC DNA]</scope>
    <source>
        <strain evidence="10 11">CX253</strain>
    </source>
</reference>
<evidence type="ECO:0000256" key="8">
    <source>
        <dbReference type="PROSITE-ProRule" id="PRU10010"/>
    </source>
</evidence>
<comment type="similarity">
    <text evidence="7">Belongs to the NAGSA dehydrogenase family. Type 1 subfamily.</text>
</comment>
<comment type="pathway">
    <text evidence="1 7">Amino-acid biosynthesis; L-arginine biosynthesis; N(2)-acetyl-L-ornithine from L-glutamate: step 3/4.</text>
</comment>
<dbReference type="EC" id="1.2.1.38" evidence="7"/>
<keyword evidence="11" id="KW-1185">Reference proteome</keyword>
<keyword evidence="3 7" id="KW-0028">Amino-acid biosynthesis</keyword>
<dbReference type="Pfam" id="PF01118">
    <property type="entry name" value="Semialdhyde_dh"/>
    <property type="match status" value="1"/>
</dbReference>
<evidence type="ECO:0000256" key="6">
    <source>
        <dbReference type="ARBA" id="ARBA00050557"/>
    </source>
</evidence>
<dbReference type="Gene3D" id="3.40.50.720">
    <property type="entry name" value="NAD(P)-binding Rossmann-like Domain"/>
    <property type="match status" value="1"/>
</dbReference>
<evidence type="ECO:0000313" key="11">
    <source>
        <dbReference type="Proteomes" id="UP000429595"/>
    </source>
</evidence>
<dbReference type="NCBIfam" id="TIGR01850">
    <property type="entry name" value="argC"/>
    <property type="match status" value="1"/>
</dbReference>
<keyword evidence="7" id="KW-0963">Cytoplasm</keyword>
<dbReference type="SUPFAM" id="SSF55347">
    <property type="entry name" value="Glyceraldehyde-3-phosphate dehydrogenase-like, C-terminal domain"/>
    <property type="match status" value="1"/>
</dbReference>
<dbReference type="RefSeq" id="WP_152153131.1">
    <property type="nucleotide sequence ID" value="NZ_WEIO01000009.1"/>
</dbReference>
<evidence type="ECO:0000313" key="10">
    <source>
        <dbReference type="EMBL" id="KAB7705277.1"/>
    </source>
</evidence>
<dbReference type="CDD" id="cd23934">
    <property type="entry name" value="AGPR_1_C"/>
    <property type="match status" value="1"/>
</dbReference>
<dbReference type="SUPFAM" id="SSF51735">
    <property type="entry name" value="NAD(P)-binding Rossmann-fold domains"/>
    <property type="match status" value="1"/>
</dbReference>
<dbReference type="PROSITE" id="PS01224">
    <property type="entry name" value="ARGC"/>
    <property type="match status" value="1"/>
</dbReference>
<evidence type="ECO:0000256" key="3">
    <source>
        <dbReference type="ARBA" id="ARBA00022605"/>
    </source>
</evidence>
<dbReference type="InterPro" id="IPR058924">
    <property type="entry name" value="AGPR_dimerisation_dom"/>
</dbReference>
<dbReference type="GO" id="GO:0070401">
    <property type="term" value="F:NADP+ binding"/>
    <property type="evidence" value="ECO:0007669"/>
    <property type="project" value="InterPro"/>
</dbReference>
<dbReference type="Gene3D" id="3.30.360.10">
    <property type="entry name" value="Dihydrodipicolinate Reductase, domain 2"/>
    <property type="match status" value="1"/>
</dbReference>
<feature type="active site" evidence="7 8">
    <location>
        <position position="149"/>
    </location>
</feature>
<dbReference type="FunFam" id="3.30.360.10:FF:000014">
    <property type="entry name" value="N-acetyl-gamma-glutamyl-phosphate reductase"/>
    <property type="match status" value="1"/>
</dbReference>
<protein>
    <recommendedName>
        <fullName evidence="7">N-acetyl-gamma-glutamyl-phosphate reductase</fullName>
        <shortName evidence="7">AGPR</shortName>
        <ecNumber evidence="7">1.2.1.38</ecNumber>
    </recommendedName>
    <alternativeName>
        <fullName evidence="7">N-acetyl-glutamate semialdehyde dehydrogenase</fullName>
        <shortName evidence="7">NAGSA dehydrogenase</shortName>
    </alternativeName>
</protein>
<dbReference type="GO" id="GO:0005737">
    <property type="term" value="C:cytoplasm"/>
    <property type="evidence" value="ECO:0007669"/>
    <property type="project" value="UniProtKB-SubCell"/>
</dbReference>
<gene>
    <name evidence="7" type="primary">argC</name>
    <name evidence="10" type="ORF">F9802_14325</name>
</gene>
<accession>A0A6I1FHJ8</accession>
<evidence type="ECO:0000256" key="2">
    <source>
        <dbReference type="ARBA" id="ARBA00022571"/>
    </source>
</evidence>
<dbReference type="GO" id="GO:0006526">
    <property type="term" value="P:L-arginine biosynthetic process"/>
    <property type="evidence" value="ECO:0007669"/>
    <property type="project" value="UniProtKB-UniRule"/>
</dbReference>
<dbReference type="CDD" id="cd17895">
    <property type="entry name" value="AGPR_1_N"/>
    <property type="match status" value="1"/>
</dbReference>
<evidence type="ECO:0000256" key="1">
    <source>
        <dbReference type="ARBA" id="ARBA00004862"/>
    </source>
</evidence>